<dbReference type="EMBL" id="CP163440">
    <property type="protein sequence ID" value="XDQ59753.1"/>
    <property type="molecule type" value="Genomic_DNA"/>
</dbReference>
<dbReference type="PANTHER" id="PTHR23518:SF2">
    <property type="entry name" value="MAJOR FACILITATOR SUPERFAMILY TRANSPORTER"/>
    <property type="match status" value="1"/>
</dbReference>
<feature type="transmembrane region" description="Helical" evidence="5">
    <location>
        <begin position="376"/>
        <end position="396"/>
    </location>
</feature>
<evidence type="ECO:0000256" key="3">
    <source>
        <dbReference type="ARBA" id="ARBA00022989"/>
    </source>
</evidence>
<sequence length="403" mass="41892">MTEPATAPHAARARPIWLTRNVKVLCGVSFLQDAASELLYPILPIFLTVVLGAPPAAVGAIEGLAEGAASITKVAAGRLADRFARRPLIGAGYGLAAVGKLLIALATAWPLVLVARVTDRLGKGLRGAPRDALLVEGVPNGQRGKVFGLHRAADTAGAVVGPLVGLVLYEALDHRLRPLFWIAVIPAVASVALVGAVRDPRSRRTTHGTPTKAARTPWRSLPRPYWRVLGVLLAFNLVNFPDALLLLRAHDLGLSTAGVVGAYAVYNLAYAALSYPAGALSDRLPRSLVFSAGLVFFSIGYLGLGLIHAPWAVFVVLPLYGGFAACTDGVGKAWISTLVPDRQQGTAQGLYQGATGAAVFLAGVWAGLAWGADGHLPLLISGGIALALAIVLPTAVRSRTAAP</sequence>
<dbReference type="PROSITE" id="PS50850">
    <property type="entry name" value="MFS"/>
    <property type="match status" value="1"/>
</dbReference>
<feature type="transmembrane region" description="Helical" evidence="5">
    <location>
        <begin position="310"/>
        <end position="330"/>
    </location>
</feature>
<evidence type="ECO:0000256" key="4">
    <source>
        <dbReference type="ARBA" id="ARBA00023136"/>
    </source>
</evidence>
<dbReference type="InterPro" id="IPR036259">
    <property type="entry name" value="MFS_trans_sf"/>
</dbReference>
<dbReference type="CDD" id="cd17370">
    <property type="entry name" value="MFS_MJ1317_like"/>
    <property type="match status" value="1"/>
</dbReference>
<proteinExistence type="predicted"/>
<dbReference type="Gene3D" id="1.20.1250.20">
    <property type="entry name" value="MFS general substrate transporter like domains"/>
    <property type="match status" value="2"/>
</dbReference>
<feature type="transmembrane region" description="Helical" evidence="5">
    <location>
        <begin position="225"/>
        <end position="246"/>
    </location>
</feature>
<feature type="transmembrane region" description="Helical" evidence="5">
    <location>
        <begin position="252"/>
        <end position="275"/>
    </location>
</feature>
<accession>A0AB39S0G7</accession>
<dbReference type="PANTHER" id="PTHR23518">
    <property type="entry name" value="C-METHYLTRANSFERASE"/>
    <property type="match status" value="1"/>
</dbReference>
<feature type="domain" description="Major facilitator superfamily (MFS) profile" evidence="6">
    <location>
        <begin position="21"/>
        <end position="400"/>
    </location>
</feature>
<feature type="transmembrane region" description="Helical" evidence="5">
    <location>
        <begin position="287"/>
        <end position="304"/>
    </location>
</feature>
<dbReference type="GO" id="GO:0022857">
    <property type="term" value="F:transmembrane transporter activity"/>
    <property type="evidence" value="ECO:0007669"/>
    <property type="project" value="InterPro"/>
</dbReference>
<evidence type="ECO:0000256" key="5">
    <source>
        <dbReference type="SAM" id="Phobius"/>
    </source>
</evidence>
<evidence type="ECO:0000313" key="7">
    <source>
        <dbReference type="EMBL" id="XDQ59753.1"/>
    </source>
</evidence>
<dbReference type="InterPro" id="IPR020846">
    <property type="entry name" value="MFS_dom"/>
</dbReference>
<dbReference type="RefSeq" id="WP_369254492.1">
    <property type="nucleotide sequence ID" value="NZ_CP163440.1"/>
</dbReference>
<dbReference type="SUPFAM" id="SSF103473">
    <property type="entry name" value="MFS general substrate transporter"/>
    <property type="match status" value="1"/>
</dbReference>
<name>A0AB39S0G7_9ACTN</name>
<feature type="transmembrane region" description="Helical" evidence="5">
    <location>
        <begin position="179"/>
        <end position="197"/>
    </location>
</feature>
<dbReference type="Pfam" id="PF07690">
    <property type="entry name" value="MFS_1"/>
    <property type="match status" value="1"/>
</dbReference>
<evidence type="ECO:0000256" key="1">
    <source>
        <dbReference type="ARBA" id="ARBA00004651"/>
    </source>
</evidence>
<keyword evidence="2 5" id="KW-0812">Transmembrane</keyword>
<organism evidence="7">
    <name type="scientific">Streptomyces sp. R35</name>
    <dbReference type="NCBI Taxonomy" id="3238630"/>
    <lineage>
        <taxon>Bacteria</taxon>
        <taxon>Bacillati</taxon>
        <taxon>Actinomycetota</taxon>
        <taxon>Actinomycetes</taxon>
        <taxon>Kitasatosporales</taxon>
        <taxon>Streptomycetaceae</taxon>
        <taxon>Streptomyces</taxon>
    </lineage>
</organism>
<comment type="subcellular location">
    <subcellularLocation>
        <location evidence="1">Cell membrane</location>
        <topology evidence="1">Multi-pass membrane protein</topology>
    </subcellularLocation>
</comment>
<protein>
    <submittedName>
        <fullName evidence="7">MFS transporter</fullName>
    </submittedName>
</protein>
<feature type="transmembrane region" description="Helical" evidence="5">
    <location>
        <begin position="350"/>
        <end position="370"/>
    </location>
</feature>
<feature type="transmembrane region" description="Helical" evidence="5">
    <location>
        <begin position="88"/>
        <end position="112"/>
    </location>
</feature>
<keyword evidence="4 5" id="KW-0472">Membrane</keyword>
<evidence type="ECO:0000259" key="6">
    <source>
        <dbReference type="PROSITE" id="PS50850"/>
    </source>
</evidence>
<keyword evidence="3 5" id="KW-1133">Transmembrane helix</keyword>
<reference evidence="7" key="1">
    <citation type="submission" date="2024-07" db="EMBL/GenBank/DDBJ databases">
        <authorList>
            <person name="Yu S.T."/>
        </authorList>
    </citation>
    <scope>NUCLEOTIDE SEQUENCE</scope>
    <source>
        <strain evidence="7">R35</strain>
    </source>
</reference>
<gene>
    <name evidence="7" type="ORF">AB5J50_02585</name>
</gene>
<dbReference type="GO" id="GO:0005886">
    <property type="term" value="C:plasma membrane"/>
    <property type="evidence" value="ECO:0007669"/>
    <property type="project" value="UniProtKB-SubCell"/>
</dbReference>
<dbReference type="AlphaFoldDB" id="A0AB39S0G7"/>
<evidence type="ECO:0000256" key="2">
    <source>
        <dbReference type="ARBA" id="ARBA00022692"/>
    </source>
</evidence>
<dbReference type="InterPro" id="IPR011701">
    <property type="entry name" value="MFS"/>
</dbReference>